<name>A0A0G1GVG1_9BACT</name>
<reference evidence="1 2" key="1">
    <citation type="journal article" date="2015" name="Nature">
        <title>rRNA introns, odd ribosomes, and small enigmatic genomes across a large radiation of phyla.</title>
        <authorList>
            <person name="Brown C.T."/>
            <person name="Hug L.A."/>
            <person name="Thomas B.C."/>
            <person name="Sharon I."/>
            <person name="Castelle C.J."/>
            <person name="Singh A."/>
            <person name="Wilkins M.J."/>
            <person name="Williams K.H."/>
            <person name="Banfield J.F."/>
        </authorList>
    </citation>
    <scope>NUCLEOTIDE SEQUENCE [LARGE SCALE GENOMIC DNA]</scope>
</reference>
<dbReference type="EMBL" id="LCHM01000009">
    <property type="protein sequence ID" value="KKT38610.1"/>
    <property type="molecule type" value="Genomic_DNA"/>
</dbReference>
<dbReference type="AlphaFoldDB" id="A0A0G1GVG1"/>
<protein>
    <submittedName>
        <fullName evidence="1">Uncharacterized protein</fullName>
    </submittedName>
</protein>
<sequence>MSGNETDIFLFFQKTDISALCCRRVDVHGVGFQDIGISTRQIAGIPV</sequence>
<gene>
    <name evidence="1" type="ORF">UW22_C0009G0016</name>
</gene>
<comment type="caution">
    <text evidence="1">The sequence shown here is derived from an EMBL/GenBank/DDBJ whole genome shotgun (WGS) entry which is preliminary data.</text>
</comment>
<accession>A0A0G1GVG1</accession>
<dbReference type="Proteomes" id="UP000034617">
    <property type="component" value="Unassembled WGS sequence"/>
</dbReference>
<organism evidence="1 2">
    <name type="scientific">Candidatus Gottesmanbacteria bacterium GW2011_GWB1_44_11c</name>
    <dbReference type="NCBI Taxonomy" id="1618447"/>
    <lineage>
        <taxon>Bacteria</taxon>
        <taxon>Candidatus Gottesmaniibacteriota</taxon>
    </lineage>
</organism>
<evidence type="ECO:0000313" key="1">
    <source>
        <dbReference type="EMBL" id="KKT38610.1"/>
    </source>
</evidence>
<evidence type="ECO:0000313" key="2">
    <source>
        <dbReference type="Proteomes" id="UP000034617"/>
    </source>
</evidence>
<proteinExistence type="predicted"/>